<sequence length="250" mass="25023">MEDLALHIPTDVIDGPTSLVTALIAALAVAWCTVAARRGPRPFSRSARAEGSDGGMDERLVPLAGLATAFIFAAQMLNFPIAAGVSGHLLGGALAAALLGPWLGALCVTVVIVIQALLFADGAVTALGLNVANMALIATFTAYGVIALALKVLPRTRWGLGAAVFAASVVSVVAASAGFVLQFWIGGEPVGQSFGAIAGAILGTHVLVGIGEGVITAGAVTAVALARPDLVHALRGTPLAKPAPALKEAR</sequence>
<proteinExistence type="predicted"/>
<reference evidence="9" key="1">
    <citation type="journal article" date="2019" name="Int. J. Syst. Evol. Microbiol.">
        <title>The Global Catalogue of Microorganisms (GCM) 10K type strain sequencing project: providing services to taxonomists for standard genome sequencing and annotation.</title>
        <authorList>
            <consortium name="The Broad Institute Genomics Platform"/>
            <consortium name="The Broad Institute Genome Sequencing Center for Infectious Disease"/>
            <person name="Wu L."/>
            <person name="Ma J."/>
        </authorList>
    </citation>
    <scope>NUCLEOTIDE SEQUENCE [LARGE SCALE GENOMIC DNA]</scope>
    <source>
        <strain evidence="9">KACC 12634</strain>
    </source>
</reference>
<dbReference type="EMBL" id="JBHSYS010000004">
    <property type="protein sequence ID" value="MFC6959089.1"/>
    <property type="molecule type" value="Genomic_DNA"/>
</dbReference>
<feature type="transmembrane region" description="Helical" evidence="7">
    <location>
        <begin position="162"/>
        <end position="185"/>
    </location>
</feature>
<evidence type="ECO:0000256" key="3">
    <source>
        <dbReference type="ARBA" id="ARBA00022475"/>
    </source>
</evidence>
<evidence type="ECO:0000256" key="1">
    <source>
        <dbReference type="ARBA" id="ARBA00004651"/>
    </source>
</evidence>
<keyword evidence="4 7" id="KW-0812">Transmembrane</keyword>
<keyword evidence="6 7" id="KW-0472">Membrane</keyword>
<dbReference type="PANTHER" id="PTHR34229:SF1">
    <property type="entry name" value="METAL TRANSPORT PROTEIN HI_1621-RELATED"/>
    <property type="match status" value="1"/>
</dbReference>
<evidence type="ECO:0000256" key="2">
    <source>
        <dbReference type="ARBA" id="ARBA00022448"/>
    </source>
</evidence>
<evidence type="ECO:0000256" key="6">
    <source>
        <dbReference type="ARBA" id="ARBA00023136"/>
    </source>
</evidence>
<feature type="transmembrane region" description="Helical" evidence="7">
    <location>
        <begin position="93"/>
        <end position="119"/>
    </location>
</feature>
<evidence type="ECO:0000256" key="4">
    <source>
        <dbReference type="ARBA" id="ARBA00022692"/>
    </source>
</evidence>
<feature type="transmembrane region" description="Helical" evidence="7">
    <location>
        <begin position="131"/>
        <end position="150"/>
    </location>
</feature>
<dbReference type="Proteomes" id="UP001596470">
    <property type="component" value="Unassembled WGS sequence"/>
</dbReference>
<evidence type="ECO:0000256" key="5">
    <source>
        <dbReference type="ARBA" id="ARBA00022989"/>
    </source>
</evidence>
<evidence type="ECO:0000256" key="7">
    <source>
        <dbReference type="SAM" id="Phobius"/>
    </source>
</evidence>
<dbReference type="Pfam" id="PF01891">
    <property type="entry name" value="CbiM"/>
    <property type="match status" value="1"/>
</dbReference>
<feature type="transmembrane region" description="Helical" evidence="7">
    <location>
        <begin position="60"/>
        <end position="81"/>
    </location>
</feature>
<keyword evidence="5 7" id="KW-1133">Transmembrane helix</keyword>
<dbReference type="RefSeq" id="WP_382344767.1">
    <property type="nucleotide sequence ID" value="NZ_JBHMBP010000001.1"/>
</dbReference>
<dbReference type="Gene3D" id="1.10.1760.20">
    <property type="match status" value="1"/>
</dbReference>
<protein>
    <submittedName>
        <fullName evidence="8">Energy-coupling factor ABC transporter permease</fullName>
    </submittedName>
</protein>
<keyword evidence="2" id="KW-0813">Transport</keyword>
<accession>A0ABW2DD16</accession>
<evidence type="ECO:0000313" key="8">
    <source>
        <dbReference type="EMBL" id="MFC6959089.1"/>
    </source>
</evidence>
<feature type="transmembrane region" description="Helical" evidence="7">
    <location>
        <begin position="197"/>
        <end position="226"/>
    </location>
</feature>
<comment type="subcellular location">
    <subcellularLocation>
        <location evidence="1">Cell membrane</location>
        <topology evidence="1">Multi-pass membrane protein</topology>
    </subcellularLocation>
</comment>
<dbReference type="PANTHER" id="PTHR34229">
    <property type="entry name" value="METAL TRANSPORT PROTEIN HI_1621-RELATED"/>
    <property type="match status" value="1"/>
</dbReference>
<dbReference type="InterPro" id="IPR002751">
    <property type="entry name" value="CbiM/NikMN"/>
</dbReference>
<keyword evidence="9" id="KW-1185">Reference proteome</keyword>
<organism evidence="8 9">
    <name type="scientific">Glycomyces mayteni</name>
    <dbReference type="NCBI Taxonomy" id="543887"/>
    <lineage>
        <taxon>Bacteria</taxon>
        <taxon>Bacillati</taxon>
        <taxon>Actinomycetota</taxon>
        <taxon>Actinomycetes</taxon>
        <taxon>Glycomycetales</taxon>
        <taxon>Glycomycetaceae</taxon>
        <taxon>Glycomyces</taxon>
    </lineage>
</organism>
<gene>
    <name evidence="8" type="ORF">ACFQS3_17970</name>
</gene>
<evidence type="ECO:0000313" key="9">
    <source>
        <dbReference type="Proteomes" id="UP001596470"/>
    </source>
</evidence>
<comment type="caution">
    <text evidence="8">The sequence shown here is derived from an EMBL/GenBank/DDBJ whole genome shotgun (WGS) entry which is preliminary data.</text>
</comment>
<name>A0ABW2DD16_9ACTN</name>
<feature type="transmembrane region" description="Helical" evidence="7">
    <location>
        <begin position="20"/>
        <end position="39"/>
    </location>
</feature>
<keyword evidence="3" id="KW-1003">Cell membrane</keyword>